<evidence type="ECO:0000313" key="2">
    <source>
        <dbReference type="Proteomes" id="UP001324427"/>
    </source>
</evidence>
<evidence type="ECO:0008006" key="3">
    <source>
        <dbReference type="Google" id="ProtNLM"/>
    </source>
</evidence>
<gene>
    <name evidence="1" type="ORF">LTR36_004995</name>
</gene>
<protein>
    <recommendedName>
        <fullName evidence="3">F-box domain-containing protein</fullName>
    </recommendedName>
</protein>
<dbReference type="AlphaFoldDB" id="A0AAV9JVX2"/>
<proteinExistence type="predicted"/>
<sequence length="297" mass="34003">MPSHSSSAAAIEVAMTNTSLKAHKAPLGNAQTARAPPMSITSLPHELLEKILWHLLVPRKQLIILRRTDKCHCRCRDQAQRCHDPHREGIKRRRTNCGPLPSKLDCLLVSKTFYFAGVRAFYTGNALAFQTVPDLEGFIRHFGHDRKQAIRTVALTPRWCLDKQSDHVHALDLSNPDIQTVATPAGMPDQRFRARARQDALKPLDCLVDLPNVRRLIVIVKPCIYAQQQEGALEALKGRIEERTRLAWGREDVQLEFRYRNVLVEKSILTISRFEWEKSRRRRWNLGRAEAWVGSIC</sequence>
<dbReference type="Proteomes" id="UP001324427">
    <property type="component" value="Unassembled WGS sequence"/>
</dbReference>
<comment type="caution">
    <text evidence="1">The sequence shown here is derived from an EMBL/GenBank/DDBJ whole genome shotgun (WGS) entry which is preliminary data.</text>
</comment>
<keyword evidence="2" id="KW-1185">Reference proteome</keyword>
<reference evidence="1 2" key="1">
    <citation type="submission" date="2021-11" db="EMBL/GenBank/DDBJ databases">
        <title>Black yeast isolated from Biological Soil Crust.</title>
        <authorList>
            <person name="Kurbessoian T."/>
        </authorList>
    </citation>
    <scope>NUCLEOTIDE SEQUENCE [LARGE SCALE GENOMIC DNA]</scope>
    <source>
        <strain evidence="1 2">CCFEE 5522</strain>
    </source>
</reference>
<accession>A0AAV9JVX2</accession>
<evidence type="ECO:0000313" key="1">
    <source>
        <dbReference type="EMBL" id="KAK4549694.1"/>
    </source>
</evidence>
<organism evidence="1 2">
    <name type="scientific">Oleoguttula mirabilis</name>
    <dbReference type="NCBI Taxonomy" id="1507867"/>
    <lineage>
        <taxon>Eukaryota</taxon>
        <taxon>Fungi</taxon>
        <taxon>Dikarya</taxon>
        <taxon>Ascomycota</taxon>
        <taxon>Pezizomycotina</taxon>
        <taxon>Dothideomycetes</taxon>
        <taxon>Dothideomycetidae</taxon>
        <taxon>Mycosphaerellales</taxon>
        <taxon>Teratosphaeriaceae</taxon>
        <taxon>Oleoguttula</taxon>
    </lineage>
</organism>
<name>A0AAV9JVX2_9PEZI</name>
<dbReference type="EMBL" id="JAVFHQ010000003">
    <property type="protein sequence ID" value="KAK4549694.1"/>
    <property type="molecule type" value="Genomic_DNA"/>
</dbReference>